<protein>
    <submittedName>
        <fullName evidence="2">Uncharacterized protein</fullName>
    </submittedName>
</protein>
<comment type="caution">
    <text evidence="2">The sequence shown here is derived from an EMBL/GenBank/DDBJ whole genome shotgun (WGS) entry which is preliminary data.</text>
</comment>
<feature type="region of interest" description="Disordered" evidence="1">
    <location>
        <begin position="79"/>
        <end position="111"/>
    </location>
</feature>
<accession>A0A4C1XQH8</accession>
<dbReference type="Proteomes" id="UP000299102">
    <property type="component" value="Unassembled WGS sequence"/>
</dbReference>
<dbReference type="AlphaFoldDB" id="A0A4C1XQH8"/>
<evidence type="ECO:0000256" key="1">
    <source>
        <dbReference type="SAM" id="MobiDB-lite"/>
    </source>
</evidence>
<reference evidence="2 3" key="1">
    <citation type="journal article" date="2019" name="Commun. Biol.">
        <title>The bagworm genome reveals a unique fibroin gene that provides high tensile strength.</title>
        <authorList>
            <person name="Kono N."/>
            <person name="Nakamura H."/>
            <person name="Ohtoshi R."/>
            <person name="Tomita M."/>
            <person name="Numata K."/>
            <person name="Arakawa K."/>
        </authorList>
    </citation>
    <scope>NUCLEOTIDE SEQUENCE [LARGE SCALE GENOMIC DNA]</scope>
</reference>
<name>A0A4C1XQH8_EUMVA</name>
<keyword evidence="3" id="KW-1185">Reference proteome</keyword>
<evidence type="ECO:0000313" key="2">
    <source>
        <dbReference type="EMBL" id="GBP64455.1"/>
    </source>
</evidence>
<evidence type="ECO:0000313" key="3">
    <source>
        <dbReference type="Proteomes" id="UP000299102"/>
    </source>
</evidence>
<dbReference type="EMBL" id="BGZK01000898">
    <property type="protein sequence ID" value="GBP64455.1"/>
    <property type="molecule type" value="Genomic_DNA"/>
</dbReference>
<gene>
    <name evidence="2" type="ORF">EVAR_46219_1</name>
</gene>
<proteinExistence type="predicted"/>
<sequence>MQRVLTRVHILQELGHRFINSLKVLQEPQQIAYITFVAKLIIHRHINKPLCSQLLSPRVLHHTHTKLFWSRNATFDAKAGAGSDQQVPSANKARGTPRRGADCQRRRRAAGTRRRMFEAEHFVYRLAAENALDSLSAPAGPGRLYRDLATGTTSYILPAYGNGTFLPCPPTEVAYVFAALSGAPVTYKRSYLFLAVHGSKTRRRYRATATSRDHK</sequence>
<organism evidence="2 3">
    <name type="scientific">Eumeta variegata</name>
    <name type="common">Bagworm moth</name>
    <name type="synonym">Eumeta japonica</name>
    <dbReference type="NCBI Taxonomy" id="151549"/>
    <lineage>
        <taxon>Eukaryota</taxon>
        <taxon>Metazoa</taxon>
        <taxon>Ecdysozoa</taxon>
        <taxon>Arthropoda</taxon>
        <taxon>Hexapoda</taxon>
        <taxon>Insecta</taxon>
        <taxon>Pterygota</taxon>
        <taxon>Neoptera</taxon>
        <taxon>Endopterygota</taxon>
        <taxon>Lepidoptera</taxon>
        <taxon>Glossata</taxon>
        <taxon>Ditrysia</taxon>
        <taxon>Tineoidea</taxon>
        <taxon>Psychidae</taxon>
        <taxon>Oiketicinae</taxon>
        <taxon>Eumeta</taxon>
    </lineage>
</organism>